<organism evidence="2 3">
    <name type="scientific">Tritrichomonas foetus</name>
    <dbReference type="NCBI Taxonomy" id="1144522"/>
    <lineage>
        <taxon>Eukaryota</taxon>
        <taxon>Metamonada</taxon>
        <taxon>Parabasalia</taxon>
        <taxon>Tritrichomonadida</taxon>
        <taxon>Tritrichomonadidae</taxon>
        <taxon>Tritrichomonas</taxon>
    </lineage>
</organism>
<dbReference type="AlphaFoldDB" id="A0A1J4KKS6"/>
<evidence type="ECO:0000313" key="2">
    <source>
        <dbReference type="EMBL" id="OHT11895.1"/>
    </source>
</evidence>
<dbReference type="VEuPathDB" id="TrichDB:TRFO_18469"/>
<keyword evidence="1" id="KW-1133">Transmembrane helix</keyword>
<comment type="caution">
    <text evidence="2">The sequence shown here is derived from an EMBL/GenBank/DDBJ whole genome shotgun (WGS) entry which is preliminary data.</text>
</comment>
<protein>
    <submittedName>
        <fullName evidence="2">Uncharacterized protein</fullName>
    </submittedName>
</protein>
<dbReference type="InterPro" id="IPR016024">
    <property type="entry name" value="ARM-type_fold"/>
</dbReference>
<dbReference type="Proteomes" id="UP000179807">
    <property type="component" value="Unassembled WGS sequence"/>
</dbReference>
<dbReference type="RefSeq" id="XP_068365031.1">
    <property type="nucleotide sequence ID" value="XM_068500203.1"/>
</dbReference>
<evidence type="ECO:0000313" key="3">
    <source>
        <dbReference type="Proteomes" id="UP000179807"/>
    </source>
</evidence>
<keyword evidence="1" id="KW-0812">Transmembrane</keyword>
<dbReference type="GeneID" id="94834907"/>
<dbReference type="SUPFAM" id="SSF48371">
    <property type="entry name" value="ARM repeat"/>
    <property type="match status" value="1"/>
</dbReference>
<evidence type="ECO:0000256" key="1">
    <source>
        <dbReference type="SAM" id="Phobius"/>
    </source>
</evidence>
<dbReference type="EMBL" id="MLAK01000576">
    <property type="protein sequence ID" value="OHT11895.1"/>
    <property type="molecule type" value="Genomic_DNA"/>
</dbReference>
<name>A0A1J4KKS6_9EUKA</name>
<reference evidence="2" key="1">
    <citation type="submission" date="2016-10" db="EMBL/GenBank/DDBJ databases">
        <authorList>
            <person name="Benchimol M."/>
            <person name="Almeida L.G."/>
            <person name="Vasconcelos A.T."/>
            <person name="Perreira-Neves A."/>
            <person name="Rosa I.A."/>
            <person name="Tasca T."/>
            <person name="Bogo M.R."/>
            <person name="de Souza W."/>
        </authorList>
    </citation>
    <scope>NUCLEOTIDE SEQUENCE [LARGE SCALE GENOMIC DNA]</scope>
    <source>
        <strain evidence="2">K</strain>
    </source>
</reference>
<keyword evidence="1" id="KW-0472">Membrane</keyword>
<accession>A0A1J4KKS6</accession>
<gene>
    <name evidence="2" type="ORF">TRFO_18469</name>
</gene>
<sequence length="448" mass="53886">MNSSFKKTIHGLCADEINIKCNEDFNDMCLIRALKCFQDNDFIKFSNKVHSIAQKRNNGAEMILLNNEIIFSIKQIFTNYREIENYQSVLILLLRAISKLWHRKSLFDKNIYRKDIFKRIIMFLPTDFSNEYMYIETLTCICYFIQSEENATFLIEKGTINLLTLFIQANDLGYSTLLICFFNLLSRLYKYLLRRNYYIIYDFTFFFIAKTFDLVFYSLIECKRLLKIISYIVQEKQGYTRLKSTSFFDYFFTICEIFKCDIVKFSAIILNQIIKYDNGAVPNIEKLYNSCAYLIQNEMHFLHWLKNWPYLCRFLRTSIKFYCKAVFDAGLVDLMKQMFYDDHNYILKIESISCYCAYLIYVTNDDFLKEIANMNLHMFLEFLEDDPLNRSSKWILKVFIRMIKLGEMDNNLANDLNHLFLEMENQYLHNQKIDNMIQYIKIKFKNIY</sequence>
<feature type="transmembrane region" description="Helical" evidence="1">
    <location>
        <begin position="197"/>
        <end position="220"/>
    </location>
</feature>
<proteinExistence type="predicted"/>
<keyword evidence="3" id="KW-1185">Reference proteome</keyword>
<feature type="transmembrane region" description="Helical" evidence="1">
    <location>
        <begin position="162"/>
        <end position="185"/>
    </location>
</feature>